<dbReference type="Proteomes" id="UP000007486">
    <property type="component" value="Chromosome"/>
</dbReference>
<reference evidence="1 2" key="1">
    <citation type="journal article" date="2011" name="Stand. Genomic Sci.">
        <title>Complete genome sequence of Bacteroides salanitronis type strain (BL78).</title>
        <authorList>
            <person name="Gronow S."/>
            <person name="Held B."/>
            <person name="Lucas S."/>
            <person name="Lapidus A."/>
            <person name="Del Rio T.G."/>
            <person name="Nolan M."/>
            <person name="Tice H."/>
            <person name="Deshpande S."/>
            <person name="Cheng J.F."/>
            <person name="Pitluck S."/>
            <person name="Liolios K."/>
            <person name="Pagani I."/>
            <person name="Ivanova N."/>
            <person name="Mavromatis K."/>
            <person name="Pati A."/>
            <person name="Tapia R."/>
            <person name="Han C."/>
            <person name="Goodwin L."/>
            <person name="Chen A."/>
            <person name="Palaniappan K."/>
            <person name="Land M."/>
            <person name="Hauser L."/>
            <person name="Chang Y.J."/>
            <person name="Jeffries C.D."/>
            <person name="Brambilla E.M."/>
            <person name="Rohde M."/>
            <person name="Goker M."/>
            <person name="Detter J.C."/>
            <person name="Woyke T."/>
            <person name="Bristow J."/>
            <person name="Markowitz V."/>
            <person name="Hugenholtz P."/>
            <person name="Kyrpides N.C."/>
            <person name="Klenk H.P."/>
            <person name="Eisen J.A."/>
        </authorList>
    </citation>
    <scope>NUCLEOTIDE SEQUENCE [LARGE SCALE GENOMIC DNA]</scope>
    <source>
        <strain evidence="1 2">DSM 18170</strain>
    </source>
</reference>
<evidence type="ECO:0000313" key="1">
    <source>
        <dbReference type="EMBL" id="ADY36336.1"/>
    </source>
</evidence>
<organism evidence="1 2">
    <name type="scientific">Phocaeicola salanitronis (strain DSM 18170 / JCM 13657 / CCUG 60908 / BL78)</name>
    <name type="common">Bacteroides salanitronis</name>
    <dbReference type="NCBI Taxonomy" id="667015"/>
    <lineage>
        <taxon>Bacteria</taxon>
        <taxon>Pseudomonadati</taxon>
        <taxon>Bacteroidota</taxon>
        <taxon>Bacteroidia</taxon>
        <taxon>Bacteroidales</taxon>
        <taxon>Bacteroidaceae</taxon>
        <taxon>Phocaeicola</taxon>
    </lineage>
</organism>
<dbReference type="KEGG" id="bsa:Bacsa_1777"/>
<protein>
    <submittedName>
        <fullName evidence="1">Uncharacterized protein</fullName>
    </submittedName>
</protein>
<proteinExistence type="predicted"/>
<sequence length="44" mass="5033">MLFLVVALHKQRRSDVHRDLYGLHRFLGDDVHIVSTVMVSANSV</sequence>
<dbReference type="EMBL" id="CP002530">
    <property type="protein sequence ID" value="ADY36336.1"/>
    <property type="molecule type" value="Genomic_DNA"/>
</dbReference>
<name>F0R1A8_PHOSB</name>
<dbReference type="AlphaFoldDB" id="F0R1A8"/>
<keyword evidence="2" id="KW-1185">Reference proteome</keyword>
<accession>F0R1A8</accession>
<dbReference type="HOGENOM" id="CLU_3212665_0_0_10"/>
<gene>
    <name evidence="1" type="ordered locus">Bacsa_1777</name>
</gene>
<evidence type="ECO:0000313" key="2">
    <source>
        <dbReference type="Proteomes" id="UP000007486"/>
    </source>
</evidence>